<feature type="chain" id="PRO_5032411692" description="Bacterial surface antigen (D15) domain-containing protein" evidence="1">
    <location>
        <begin position="20"/>
        <end position="694"/>
    </location>
</feature>
<name>A0A841GXS2_9BACT</name>
<dbReference type="Gene3D" id="2.40.160.50">
    <property type="entry name" value="membrane protein fhac: a member of the omp85/tpsb transporter family"/>
    <property type="match status" value="1"/>
</dbReference>
<keyword evidence="1" id="KW-0732">Signal</keyword>
<keyword evidence="3" id="KW-1185">Reference proteome</keyword>
<accession>A0A841GXS2</accession>
<gene>
    <name evidence="2" type="ORF">HNQ61_002164</name>
</gene>
<dbReference type="Proteomes" id="UP000582837">
    <property type="component" value="Unassembled WGS sequence"/>
</dbReference>
<proteinExistence type="predicted"/>
<sequence length="694" mass="75822">MGMLAALAAAVLAAAPARAQEPAPEAWNSGRAMELVGRARDRRQQTQADTGMVDYQADARGYIYFYLDRRDTGERTLVKTDQVALEVLWAAPNLAKQRIIGLRDRRDLPTNIQYHQDHLSVVQDNFGDLIRLGDGDEVRDVLHPAAGAAPSIYDYRLADSSSIRLPGVAEPVRVYKLEVRPRDPSVPALVGAVYVDRRAGDIVRMDFTFTPSSYVDRQLDFINIRMENGLYKGRFWLPIQQQVEIRRQLPELGLPAGGMIRGTMRISNYRFNQGLSPSLFRGRRVVSVPQAQREAFAFEEGIDAELREAGLSPATELGEVREQAAELLGRRLLSGLPGSRVDLAGATRTLRYNRAEGLALSAGYRVTPAERTSLALRAGIATATMRPFAEAEAWRGALGDRIGIGGYFRQPRDVGYAPVISGAMNSLSALLAGSDYSDPYYASGGELRAERPLGGWTASAAVRVEKHEQARLASDFSVFGGSFRPVPRIAEGTLTGGTLSLRREAPELVARGLSLGVTVDGGVLDTDFYQKDAAFVRPRVDAAYTLRHPRNGELLLEASTGAALGGVPLQAEWRIGGRGTVPGYEFRGYGGDVYGFGRATFSWNVAHPFIRGRVFGAAGWTGDEFDHDLRRRVVVDGGQAGTLDLIPERGGMASVGAGVGLFYDIIRVDLARGMGRYGRWEVIVEANPTFWDFL</sequence>
<dbReference type="RefSeq" id="WP_170034378.1">
    <property type="nucleotide sequence ID" value="NZ_JABDTL010000001.1"/>
</dbReference>
<evidence type="ECO:0000256" key="1">
    <source>
        <dbReference type="SAM" id="SignalP"/>
    </source>
</evidence>
<dbReference type="AlphaFoldDB" id="A0A841GXS2"/>
<comment type="caution">
    <text evidence="2">The sequence shown here is derived from an EMBL/GenBank/DDBJ whole genome shotgun (WGS) entry which is preliminary data.</text>
</comment>
<evidence type="ECO:0008006" key="4">
    <source>
        <dbReference type="Google" id="ProtNLM"/>
    </source>
</evidence>
<dbReference type="EMBL" id="JACHIA010000005">
    <property type="protein sequence ID" value="MBB6070543.1"/>
    <property type="molecule type" value="Genomic_DNA"/>
</dbReference>
<feature type="signal peptide" evidence="1">
    <location>
        <begin position="1"/>
        <end position="19"/>
    </location>
</feature>
<reference evidence="2 3" key="1">
    <citation type="submission" date="2020-08" db="EMBL/GenBank/DDBJ databases">
        <title>Genomic Encyclopedia of Type Strains, Phase IV (KMG-IV): sequencing the most valuable type-strain genomes for metagenomic binning, comparative biology and taxonomic classification.</title>
        <authorList>
            <person name="Goeker M."/>
        </authorList>
    </citation>
    <scope>NUCLEOTIDE SEQUENCE [LARGE SCALE GENOMIC DNA]</scope>
    <source>
        <strain evidence="2 3">DSM 29007</strain>
    </source>
</reference>
<evidence type="ECO:0000313" key="3">
    <source>
        <dbReference type="Proteomes" id="UP000582837"/>
    </source>
</evidence>
<evidence type="ECO:0000313" key="2">
    <source>
        <dbReference type="EMBL" id="MBB6070543.1"/>
    </source>
</evidence>
<organism evidence="2 3">
    <name type="scientific">Longimicrobium terrae</name>
    <dbReference type="NCBI Taxonomy" id="1639882"/>
    <lineage>
        <taxon>Bacteria</taxon>
        <taxon>Pseudomonadati</taxon>
        <taxon>Gemmatimonadota</taxon>
        <taxon>Longimicrobiia</taxon>
        <taxon>Longimicrobiales</taxon>
        <taxon>Longimicrobiaceae</taxon>
        <taxon>Longimicrobium</taxon>
    </lineage>
</organism>
<protein>
    <recommendedName>
        <fullName evidence="4">Bacterial surface antigen (D15) domain-containing protein</fullName>
    </recommendedName>
</protein>